<feature type="transmembrane region" description="Helical" evidence="1">
    <location>
        <begin position="100"/>
        <end position="119"/>
    </location>
</feature>
<feature type="transmembrane region" description="Helical" evidence="1">
    <location>
        <begin position="362"/>
        <end position="384"/>
    </location>
</feature>
<feature type="transmembrane region" description="Helical" evidence="1">
    <location>
        <begin position="193"/>
        <end position="212"/>
    </location>
</feature>
<proteinExistence type="predicted"/>
<dbReference type="PANTHER" id="PTHR23516">
    <property type="entry name" value="SAM (S-ADENOSYL METHIONINE) TRANSPORTER"/>
    <property type="match status" value="1"/>
</dbReference>
<feature type="transmembrane region" description="Helical" evidence="1">
    <location>
        <begin position="338"/>
        <end position="356"/>
    </location>
</feature>
<feature type="transmembrane region" description="Helical" evidence="1">
    <location>
        <begin position="396"/>
        <end position="415"/>
    </location>
</feature>
<dbReference type="GO" id="GO:0016020">
    <property type="term" value="C:membrane"/>
    <property type="evidence" value="ECO:0007669"/>
    <property type="project" value="InterPro"/>
</dbReference>
<feature type="transmembrane region" description="Helical" evidence="1">
    <location>
        <begin position="125"/>
        <end position="151"/>
    </location>
</feature>
<keyword evidence="1" id="KW-0812">Transmembrane</keyword>
<dbReference type="Pfam" id="PF05631">
    <property type="entry name" value="MFS_5"/>
    <property type="match status" value="1"/>
</dbReference>
<dbReference type="PANTHER" id="PTHR23516:SF23">
    <property type="entry name" value="MOLYBDATE-ANION TRANSPORTER"/>
    <property type="match status" value="1"/>
</dbReference>
<dbReference type="EMBL" id="CAJNOG010000321">
    <property type="protein sequence ID" value="CAF1172195.1"/>
    <property type="molecule type" value="Genomic_DNA"/>
</dbReference>
<evidence type="ECO:0000313" key="2">
    <source>
        <dbReference type="EMBL" id="CAF1172195.1"/>
    </source>
</evidence>
<comment type="caution">
    <text evidence="2">The sequence shown here is derived from an EMBL/GenBank/DDBJ whole genome shotgun (WGS) entry which is preliminary data.</text>
</comment>
<dbReference type="InterPro" id="IPR036259">
    <property type="entry name" value="MFS_trans_sf"/>
</dbReference>
<dbReference type="Gene3D" id="1.20.1250.20">
    <property type="entry name" value="MFS general substrate transporter like domains"/>
    <property type="match status" value="1"/>
</dbReference>
<name>A0A814UH31_9BILA</name>
<protein>
    <submittedName>
        <fullName evidence="2">Uncharacterized protein</fullName>
    </submittedName>
</protein>
<evidence type="ECO:0000256" key="1">
    <source>
        <dbReference type="SAM" id="Phobius"/>
    </source>
</evidence>
<feature type="transmembrane region" description="Helical" evidence="1">
    <location>
        <begin position="269"/>
        <end position="288"/>
    </location>
</feature>
<dbReference type="Proteomes" id="UP000663845">
    <property type="component" value="Unassembled WGS sequence"/>
</dbReference>
<dbReference type="SUPFAM" id="SSF103473">
    <property type="entry name" value="MFS general substrate transporter"/>
    <property type="match status" value="1"/>
</dbReference>
<reference evidence="2" key="1">
    <citation type="submission" date="2021-02" db="EMBL/GenBank/DDBJ databases">
        <authorList>
            <person name="Nowell W R."/>
        </authorList>
    </citation>
    <scope>NUCLEOTIDE SEQUENCE</scope>
</reference>
<keyword evidence="1" id="KW-1133">Transmembrane helix</keyword>
<dbReference type="InterPro" id="IPR008509">
    <property type="entry name" value="MOT2/MFSD5"/>
</dbReference>
<accession>A0A814UH31</accession>
<gene>
    <name evidence="2" type="ORF">JYZ213_LOCUS25280</name>
</gene>
<evidence type="ECO:0000313" key="3">
    <source>
        <dbReference type="Proteomes" id="UP000663845"/>
    </source>
</evidence>
<dbReference type="AlphaFoldDB" id="A0A814UH31"/>
<feature type="transmembrane region" description="Helical" evidence="1">
    <location>
        <begin position="308"/>
        <end position="326"/>
    </location>
</feature>
<dbReference type="GO" id="GO:0015098">
    <property type="term" value="F:molybdate ion transmembrane transporter activity"/>
    <property type="evidence" value="ECO:0007669"/>
    <property type="project" value="InterPro"/>
</dbReference>
<organism evidence="2 3">
    <name type="scientific">Adineta steineri</name>
    <dbReference type="NCBI Taxonomy" id="433720"/>
    <lineage>
        <taxon>Eukaryota</taxon>
        <taxon>Metazoa</taxon>
        <taxon>Spiralia</taxon>
        <taxon>Gnathifera</taxon>
        <taxon>Rotifera</taxon>
        <taxon>Eurotatoria</taxon>
        <taxon>Bdelloidea</taxon>
        <taxon>Adinetida</taxon>
        <taxon>Adinetidae</taxon>
        <taxon>Adineta</taxon>
    </lineage>
</organism>
<feature type="transmembrane region" description="Helical" evidence="1">
    <location>
        <begin position="218"/>
        <end position="238"/>
    </location>
</feature>
<keyword evidence="1" id="KW-0472">Membrane</keyword>
<feature type="transmembrane region" description="Helical" evidence="1">
    <location>
        <begin position="421"/>
        <end position="440"/>
    </location>
</feature>
<sequence length="482" mass="53879">MLNKGETAESSPSDSSGFEWIQLDSIGFKWIHGFRWIHMDSADSDDPSTKSSSNSQAFKRLQFVYLIGYVLASAGNNLQGPYRYALYDSYDRQRSTIQRLYLVAGLSTLFLGTIVSSLADKYGRRSACILCGLVYILTCATLNINILWILYLGNISRGIAHSLYNANFEAWLIQDHHNNGLSTDSLKQILRNAFVLSSISAIAIGFISQFSVELLGLGYVAPIDIAIGVYVIMIVFISTQWTENYGDKEASNTTSFVHAFQALRDDLRIVLVGLITALFDATIYIFVIEWTPALQHASKWTIYEPLPLGIIFSCHMLFMMIGSFAFKPLSKRFQVQSYMLVIILLTGVALAMPVIFPNVQPAVIVSFFVYEFCVGVYQPSISLLRSQYLPDSTRGTLMNYFNIPRCALFFAVTFWQFPLTVIFAYCSAMLLVAFVCLLILRSMKAPDEHIVPSENVALLPETTSQASDGIDNKSTSININNE</sequence>